<accession>A0A8H3BWH6</accession>
<evidence type="ECO:0000313" key="3">
    <source>
        <dbReference type="EMBL" id="CAE6466078.1"/>
    </source>
</evidence>
<proteinExistence type="predicted"/>
<feature type="compositionally biased region" description="Polar residues" evidence="1">
    <location>
        <begin position="625"/>
        <end position="640"/>
    </location>
</feature>
<feature type="region of interest" description="Disordered" evidence="1">
    <location>
        <begin position="476"/>
        <end position="573"/>
    </location>
</feature>
<dbReference type="Gene3D" id="3.80.10.10">
    <property type="entry name" value="Ribonuclease Inhibitor"/>
    <property type="match status" value="1"/>
</dbReference>
<feature type="compositionally biased region" description="Low complexity" evidence="1">
    <location>
        <begin position="666"/>
        <end position="680"/>
    </location>
</feature>
<feature type="region of interest" description="Disordered" evidence="1">
    <location>
        <begin position="1016"/>
        <end position="1035"/>
    </location>
</feature>
<dbReference type="Proteomes" id="UP000663840">
    <property type="component" value="Unassembled WGS sequence"/>
</dbReference>
<dbReference type="OrthoDB" id="2884925at2759"/>
<evidence type="ECO:0000313" key="5">
    <source>
        <dbReference type="Proteomes" id="UP000663840"/>
    </source>
</evidence>
<reference evidence="3" key="2">
    <citation type="submission" date="2021-01" db="EMBL/GenBank/DDBJ databases">
        <authorList>
            <person name="Kaushik A."/>
        </authorList>
    </citation>
    <scope>NUCLEOTIDE SEQUENCE</scope>
    <source>
        <strain evidence="3">AG1-1A</strain>
    </source>
</reference>
<evidence type="ECO:0000259" key="2">
    <source>
        <dbReference type="Pfam" id="PF12937"/>
    </source>
</evidence>
<dbReference type="InterPro" id="IPR001810">
    <property type="entry name" value="F-box_dom"/>
</dbReference>
<name>A0A8H3BWH6_9AGAM</name>
<feature type="compositionally biased region" description="Polar residues" evidence="1">
    <location>
        <begin position="681"/>
        <end position="694"/>
    </location>
</feature>
<feature type="compositionally biased region" description="Polar residues" evidence="1">
    <location>
        <begin position="512"/>
        <end position="544"/>
    </location>
</feature>
<feature type="domain" description="F-box" evidence="2">
    <location>
        <begin position="53"/>
        <end position="109"/>
    </location>
</feature>
<organism evidence="3 5">
    <name type="scientific">Rhizoctonia solani</name>
    <dbReference type="NCBI Taxonomy" id="456999"/>
    <lineage>
        <taxon>Eukaryota</taxon>
        <taxon>Fungi</taxon>
        <taxon>Dikarya</taxon>
        <taxon>Basidiomycota</taxon>
        <taxon>Agaricomycotina</taxon>
        <taxon>Agaricomycetes</taxon>
        <taxon>Cantharellales</taxon>
        <taxon>Ceratobasidiaceae</taxon>
        <taxon>Rhizoctonia</taxon>
    </lineage>
</organism>
<dbReference type="Proteomes" id="UP000602905">
    <property type="component" value="Unassembled WGS sequence"/>
</dbReference>
<feature type="compositionally biased region" description="Basic and acidic residues" evidence="1">
    <location>
        <begin position="767"/>
        <end position="786"/>
    </location>
</feature>
<dbReference type="InterPro" id="IPR032675">
    <property type="entry name" value="LRR_dom_sf"/>
</dbReference>
<dbReference type="Pfam" id="PF12937">
    <property type="entry name" value="F-box-like"/>
    <property type="match status" value="1"/>
</dbReference>
<protein>
    <submittedName>
        <fullName evidence="4">F-box-like</fullName>
    </submittedName>
</protein>
<feature type="region of interest" description="Disordered" evidence="1">
    <location>
        <begin position="728"/>
        <end position="747"/>
    </location>
</feature>
<feature type="region of interest" description="Disordered" evidence="1">
    <location>
        <begin position="621"/>
        <end position="723"/>
    </location>
</feature>
<feature type="compositionally biased region" description="Low complexity" evidence="1">
    <location>
        <begin position="545"/>
        <end position="571"/>
    </location>
</feature>
<dbReference type="AlphaFoldDB" id="A0A8H3BWH6"/>
<gene>
    <name evidence="3" type="ORF">RDB_LOCUS109525</name>
    <name evidence="4" type="ORF">RHS03_02299</name>
</gene>
<dbReference type="InterPro" id="IPR036047">
    <property type="entry name" value="F-box-like_dom_sf"/>
</dbReference>
<sequence length="1079" mass="114467">MLQHDAVQAVLDTILLHTPNSLEAQYALLDAIISALCLQLVRVQAVLSARAPISRLPDDILTQIFTYAAHPSSMYASTSTTSIAIAGTNRHWRTLALGHPALWTRVDLRHPSAPHALTYSRRLGLEVRLDAPLWKDARDAPLSRTLAPHVNRVKQLWIQTASVHTEAFLKSIAGGKTSQLERLVVTGRYTDDHPLELPPNLLSRLKHLSLTHAFLAPTPVPTNLLSLSLKPPPGAPPLPLSTLTALLKESPNLTDLSLFGNAVPIYKPGDPQQERIDLSKLKTLKVASVNPVQAAWLLFHISHPSGTLLTLDLEPSRPLRTISFDRPRAPDFSRPRPPGELESYYAVLTMFRGGAIPLETITLGPAISESKQQQVIEVKQVGDGKQQDTVQEEEITTEKLSAQYTSSTSTLSLAAGSRATEALARLLSTPVQGVSKLCVNGLKLSLERLEEVKRGGEEGCQIRTIEIRACSLPILQKGERPRTNEFNGERPRRGPPPPTPSQTSPTSGPGQNPTSVPQAQPSTYSSPKSNTLSPPQPQPANFSNPYSSTGFPTPSPGSATFLPAATTTGYPTPAPQHSNFPIWTPYTASHELTTPVSAGAFMPFYASGHAAGGFNGVGGRFDPNGTGSNGDTLNSPLSSEGGTTTTGTAVPEQEPDVSNTEIDPNLSSSTHSALSGSVHSTSGDTTLASIASSEDANHLEDEQADEGEGNETGSEISDTDAVVNLNATEAVGERRRSSLGNKGRPGKLRDDILAKLREDVLGKAREDVGKTRADSAGKSREADKARTNAGSDKNLGGGSSTAGTVGTGGGSGSSTPMAFATPAAQIRGLPGGASQVNDVNGGVHVSGTTSTVQTNGTQTNGLNTTKPLLPSATSAPLLSTTALPTIPNTVQPQLSRVATAPQLDQLKLKSNHLRPSNSSSSLRKPLGFAPYASSVAVTGFGIETNVASTNTRAPLRSPTFPFSTQPSFHTLRHPGDPDIRLLTILSFHMPQLEELRIVRSTIRGAALIKFIESRNNCSEEDDGSDSDSESGKAGPGTPILMLELVECPYVSAEHVRVLRESVDDVRWKAYTYIGVAGGV</sequence>
<evidence type="ECO:0000313" key="4">
    <source>
        <dbReference type="EMBL" id="KAF8711007.1"/>
    </source>
</evidence>
<feature type="compositionally biased region" description="Basic and acidic residues" evidence="1">
    <location>
        <begin position="477"/>
        <end position="492"/>
    </location>
</feature>
<feature type="compositionally biased region" description="Acidic residues" evidence="1">
    <location>
        <begin position="1018"/>
        <end position="1028"/>
    </location>
</feature>
<dbReference type="SUPFAM" id="SSF81383">
    <property type="entry name" value="F-box domain"/>
    <property type="match status" value="1"/>
</dbReference>
<dbReference type="EMBL" id="JACYCD010000047">
    <property type="protein sequence ID" value="KAF8711007.1"/>
    <property type="molecule type" value="Genomic_DNA"/>
</dbReference>
<feature type="compositionally biased region" description="Low complexity" evidence="1">
    <location>
        <begin position="501"/>
        <end position="511"/>
    </location>
</feature>
<reference evidence="4" key="1">
    <citation type="submission" date="2020-09" db="EMBL/GenBank/DDBJ databases">
        <title>Comparative genome analyses of four rice-infecting Rhizoctonia solani isolates reveal extensive enrichment of homogalacturonan modification genes.</title>
        <authorList>
            <person name="Lee D.-Y."/>
            <person name="Jeon J."/>
            <person name="Kim K.-T."/>
            <person name="Cheong K."/>
            <person name="Song H."/>
            <person name="Choi G."/>
            <person name="Ko J."/>
            <person name="Opiyo S.O."/>
            <person name="Zuo S."/>
            <person name="Madhav S."/>
            <person name="Lee Y.-H."/>
            <person name="Wang G.-L."/>
        </authorList>
    </citation>
    <scope>NUCLEOTIDE SEQUENCE</scope>
    <source>
        <strain evidence="4">AG1-IA WGL</strain>
    </source>
</reference>
<comment type="caution">
    <text evidence="3">The sequence shown here is derived from an EMBL/GenBank/DDBJ whole genome shotgun (WGS) entry which is preliminary data.</text>
</comment>
<evidence type="ECO:0000256" key="1">
    <source>
        <dbReference type="SAM" id="MobiDB-lite"/>
    </source>
</evidence>
<feature type="compositionally biased region" description="Gly residues" evidence="1">
    <location>
        <begin position="795"/>
        <end position="812"/>
    </location>
</feature>
<dbReference type="EMBL" id="CAJMWR010003673">
    <property type="protein sequence ID" value="CAE6466078.1"/>
    <property type="molecule type" value="Genomic_DNA"/>
</dbReference>
<feature type="region of interest" description="Disordered" evidence="1">
    <location>
        <begin position="767"/>
        <end position="814"/>
    </location>
</feature>